<dbReference type="Pfam" id="PF07729">
    <property type="entry name" value="FCD"/>
    <property type="match status" value="1"/>
</dbReference>
<dbReference type="RefSeq" id="WP_210004042.1">
    <property type="nucleotide sequence ID" value="NZ_BSEO01000001.1"/>
</dbReference>
<reference evidence="5" key="2">
    <citation type="submission" date="2023-01" db="EMBL/GenBank/DDBJ databases">
        <authorList>
            <person name="Sun Q."/>
            <person name="Evtushenko L."/>
        </authorList>
    </citation>
    <scope>NUCLEOTIDE SEQUENCE</scope>
    <source>
        <strain evidence="5">VKM Ac-1447</strain>
    </source>
</reference>
<accession>A0A9W6HF75</accession>
<dbReference type="InterPro" id="IPR008920">
    <property type="entry name" value="TF_FadR/GntR_C"/>
</dbReference>
<dbReference type="Gene3D" id="1.10.10.10">
    <property type="entry name" value="Winged helix-like DNA-binding domain superfamily/Winged helix DNA-binding domain"/>
    <property type="match status" value="1"/>
</dbReference>
<evidence type="ECO:0000313" key="6">
    <source>
        <dbReference type="Proteomes" id="UP001142317"/>
    </source>
</evidence>
<dbReference type="GO" id="GO:0003677">
    <property type="term" value="F:DNA binding"/>
    <property type="evidence" value="ECO:0007669"/>
    <property type="project" value="UniProtKB-KW"/>
</dbReference>
<dbReference type="AlphaFoldDB" id="A0A9W6HF75"/>
<dbReference type="PANTHER" id="PTHR43537">
    <property type="entry name" value="TRANSCRIPTIONAL REGULATOR, GNTR FAMILY"/>
    <property type="match status" value="1"/>
</dbReference>
<evidence type="ECO:0000256" key="2">
    <source>
        <dbReference type="ARBA" id="ARBA00023125"/>
    </source>
</evidence>
<dbReference type="InterPro" id="IPR036390">
    <property type="entry name" value="WH_DNA-bd_sf"/>
</dbReference>
<gene>
    <name evidence="5" type="ORF">GCM10017586_11260</name>
</gene>
<dbReference type="EMBL" id="BSEO01000001">
    <property type="protein sequence ID" value="GLJ79444.1"/>
    <property type="molecule type" value="Genomic_DNA"/>
</dbReference>
<sequence>MTQRPAPPSLHDVLVERVGAAIVQGQHPAGSRLITAELAEGSSRGAGREAVRVLQSLGLVRVRRKTGVEVQPPSEWNVHAPEVIRWRLAGPGRDAQLRELSQLRGAIEPLAARLAADHASEDHRRDLVAAVMDMARTEHDADGAVYLSADVRFHRTLLAASGNAMFAALGSVVEAVLTGRTRHDLMPHDANPLAVRWHQDVAFAIAGGRPGEAEAAMGLIVAEADDAMRAAAGH</sequence>
<name>A0A9W6HF75_9MICO</name>
<evidence type="ECO:0000259" key="4">
    <source>
        <dbReference type="SMART" id="SM00895"/>
    </source>
</evidence>
<reference evidence="5" key="1">
    <citation type="journal article" date="2014" name="Int. J. Syst. Evol. Microbiol.">
        <title>Complete genome sequence of Corynebacterium casei LMG S-19264T (=DSM 44701T), isolated from a smear-ripened cheese.</title>
        <authorList>
            <consortium name="US DOE Joint Genome Institute (JGI-PGF)"/>
            <person name="Walter F."/>
            <person name="Albersmeier A."/>
            <person name="Kalinowski J."/>
            <person name="Ruckert C."/>
        </authorList>
    </citation>
    <scope>NUCLEOTIDE SEQUENCE</scope>
    <source>
        <strain evidence="5">VKM Ac-1447</strain>
    </source>
</reference>
<dbReference type="InterPro" id="IPR036388">
    <property type="entry name" value="WH-like_DNA-bd_sf"/>
</dbReference>
<dbReference type="Proteomes" id="UP001142317">
    <property type="component" value="Unassembled WGS sequence"/>
</dbReference>
<dbReference type="SMART" id="SM00895">
    <property type="entry name" value="FCD"/>
    <property type="match status" value="1"/>
</dbReference>
<evidence type="ECO:0000256" key="3">
    <source>
        <dbReference type="ARBA" id="ARBA00023163"/>
    </source>
</evidence>
<organism evidence="5 6">
    <name type="scientific">Microbacterium imperiale</name>
    <dbReference type="NCBI Taxonomy" id="33884"/>
    <lineage>
        <taxon>Bacteria</taxon>
        <taxon>Bacillati</taxon>
        <taxon>Actinomycetota</taxon>
        <taxon>Actinomycetes</taxon>
        <taxon>Micrococcales</taxon>
        <taxon>Microbacteriaceae</taxon>
        <taxon>Microbacterium</taxon>
    </lineage>
</organism>
<proteinExistence type="predicted"/>
<dbReference type="InterPro" id="IPR011711">
    <property type="entry name" value="GntR_C"/>
</dbReference>
<protein>
    <submittedName>
        <fullName evidence="5">GntR family transcriptional regulator</fullName>
    </submittedName>
</protein>
<comment type="caution">
    <text evidence="5">The sequence shown here is derived from an EMBL/GenBank/DDBJ whole genome shotgun (WGS) entry which is preliminary data.</text>
</comment>
<feature type="domain" description="GntR C-terminal" evidence="4">
    <location>
        <begin position="99"/>
        <end position="223"/>
    </location>
</feature>
<dbReference type="SUPFAM" id="SSF46785">
    <property type="entry name" value="Winged helix' DNA-binding domain"/>
    <property type="match status" value="1"/>
</dbReference>
<keyword evidence="2" id="KW-0238">DNA-binding</keyword>
<keyword evidence="3" id="KW-0804">Transcription</keyword>
<evidence type="ECO:0000256" key="1">
    <source>
        <dbReference type="ARBA" id="ARBA00023015"/>
    </source>
</evidence>
<evidence type="ECO:0000313" key="5">
    <source>
        <dbReference type="EMBL" id="GLJ79444.1"/>
    </source>
</evidence>
<keyword evidence="6" id="KW-1185">Reference proteome</keyword>
<dbReference type="PANTHER" id="PTHR43537:SF44">
    <property type="entry name" value="GNTR FAMILY REGULATORY PROTEIN"/>
    <property type="match status" value="1"/>
</dbReference>
<dbReference type="SUPFAM" id="SSF48008">
    <property type="entry name" value="GntR ligand-binding domain-like"/>
    <property type="match status" value="1"/>
</dbReference>
<dbReference type="Gene3D" id="1.20.120.530">
    <property type="entry name" value="GntR ligand-binding domain-like"/>
    <property type="match status" value="1"/>
</dbReference>
<keyword evidence="1" id="KW-0805">Transcription regulation</keyword>